<keyword evidence="1" id="KW-0812">Transmembrane</keyword>
<protein>
    <submittedName>
        <fullName evidence="2">Uncharacterized protein</fullName>
    </submittedName>
</protein>
<evidence type="ECO:0000313" key="3">
    <source>
        <dbReference type="Proteomes" id="UP000199705"/>
    </source>
</evidence>
<keyword evidence="3" id="KW-1185">Reference proteome</keyword>
<reference evidence="3" key="1">
    <citation type="submission" date="2016-10" db="EMBL/GenBank/DDBJ databases">
        <authorList>
            <person name="Varghese N."/>
            <person name="Submissions S."/>
        </authorList>
    </citation>
    <scope>NUCLEOTIDE SEQUENCE [LARGE SCALE GENOMIC DNA]</scope>
    <source>
        <strain evidence="3">Gh-67</strain>
    </source>
</reference>
<feature type="transmembrane region" description="Helical" evidence="1">
    <location>
        <begin position="81"/>
        <end position="102"/>
    </location>
</feature>
<dbReference type="AlphaFoldDB" id="A0A1G7T818"/>
<accession>A0A1G7T818</accession>
<keyword evidence="1" id="KW-0472">Membrane</keyword>
<gene>
    <name evidence="2" type="ORF">SAMN05192573_10364</name>
</gene>
<proteinExistence type="predicted"/>
<dbReference type="Proteomes" id="UP000199705">
    <property type="component" value="Unassembled WGS sequence"/>
</dbReference>
<dbReference type="Gene3D" id="2.20.28.30">
    <property type="entry name" value="RNA polymerase ii, chain L"/>
    <property type="match status" value="1"/>
</dbReference>
<keyword evidence="1" id="KW-1133">Transmembrane helix</keyword>
<evidence type="ECO:0000313" key="2">
    <source>
        <dbReference type="EMBL" id="SDG31435.1"/>
    </source>
</evidence>
<evidence type="ECO:0000256" key="1">
    <source>
        <dbReference type="SAM" id="Phobius"/>
    </source>
</evidence>
<name>A0A1G7T818_9SPHI</name>
<sequence length="309" mass="34333">MEVNELLNCKNCGAILTASANQTIKCDYCGTIYHSKPQTDHTISSTEVTTEGVQHQLENVENGDANETLQSDDFPTDKQNTNLGCSIALIASVAIMVVIVIAKIIGSEQKTTYSGSIAIDTSMLNTQPQPVELSETAQASLKKLAAINVDKKLFKKLIKDSSNITRESAVQATYFRDKNSIVGKPVTGLYAYINCYDITGCNIYFGCQHINKKPLGLQSLTFVINGKRLRYKPDFATDSLQHWINEYSEETIYDDKILILLKLVTADKVIVRFNGNKGHDQIILPKDQQDALKRQLQLYKGLLLGYAKE</sequence>
<organism evidence="2 3">
    <name type="scientific">Mucilaginibacter gossypii</name>
    <dbReference type="NCBI Taxonomy" id="551996"/>
    <lineage>
        <taxon>Bacteria</taxon>
        <taxon>Pseudomonadati</taxon>
        <taxon>Bacteroidota</taxon>
        <taxon>Sphingobacteriia</taxon>
        <taxon>Sphingobacteriales</taxon>
        <taxon>Sphingobacteriaceae</taxon>
        <taxon>Mucilaginibacter</taxon>
    </lineage>
</organism>
<dbReference type="EMBL" id="FNCG01000003">
    <property type="protein sequence ID" value="SDG31435.1"/>
    <property type="molecule type" value="Genomic_DNA"/>
</dbReference>
<dbReference type="RefSeq" id="WP_091163714.1">
    <property type="nucleotide sequence ID" value="NZ_FNCG01000003.1"/>
</dbReference>